<evidence type="ECO:0000313" key="7">
    <source>
        <dbReference type="EMBL" id="WZN65449.1"/>
    </source>
</evidence>
<feature type="region of interest" description="Disordered" evidence="6">
    <location>
        <begin position="1"/>
        <end position="61"/>
    </location>
</feature>
<organism evidence="7 8">
    <name type="scientific">Chloropicon roscoffensis</name>
    <dbReference type="NCBI Taxonomy" id="1461544"/>
    <lineage>
        <taxon>Eukaryota</taxon>
        <taxon>Viridiplantae</taxon>
        <taxon>Chlorophyta</taxon>
        <taxon>Chloropicophyceae</taxon>
        <taxon>Chloropicales</taxon>
        <taxon>Chloropicaceae</taxon>
        <taxon>Chloropicon</taxon>
    </lineage>
</organism>
<dbReference type="PANTHER" id="PTHR35108:SF1">
    <property type="entry name" value="OS04G0461100 PROTEIN"/>
    <property type="match status" value="1"/>
</dbReference>
<keyword evidence="4" id="KW-0687">Ribonucleoprotein</keyword>
<evidence type="ECO:0000256" key="4">
    <source>
        <dbReference type="ARBA" id="ARBA00023274"/>
    </source>
</evidence>
<dbReference type="GO" id="GO:0005840">
    <property type="term" value="C:ribosome"/>
    <property type="evidence" value="ECO:0007669"/>
    <property type="project" value="UniProtKB-KW"/>
</dbReference>
<comment type="subunit">
    <text evidence="2">Part of the 30S ribosomal subunit.</text>
</comment>
<protein>
    <recommendedName>
        <fullName evidence="5">30S ribosomal protein 3, chloroplastic</fullName>
    </recommendedName>
</protein>
<dbReference type="AlphaFoldDB" id="A0AAX4PI94"/>
<gene>
    <name evidence="7" type="ORF">HKI87_12g70080</name>
</gene>
<keyword evidence="3 7" id="KW-0689">Ribosomal protein</keyword>
<accession>A0AAX4PI94</accession>
<reference evidence="7 8" key="1">
    <citation type="submission" date="2024-03" db="EMBL/GenBank/DDBJ databases">
        <title>Complete genome sequence of the green alga Chloropicon roscoffensis RCC1871.</title>
        <authorList>
            <person name="Lemieux C."/>
            <person name="Pombert J.-F."/>
            <person name="Otis C."/>
            <person name="Turmel M."/>
        </authorList>
    </citation>
    <scope>NUCLEOTIDE SEQUENCE [LARGE SCALE GENOMIC DNA]</scope>
    <source>
        <strain evidence="7 8">RCC1871</strain>
    </source>
</reference>
<dbReference type="GO" id="GO:1990904">
    <property type="term" value="C:ribonucleoprotein complex"/>
    <property type="evidence" value="ECO:0007669"/>
    <property type="project" value="UniProtKB-KW"/>
</dbReference>
<dbReference type="Proteomes" id="UP001472866">
    <property type="component" value="Chromosome 12"/>
</dbReference>
<proteinExistence type="inferred from homology"/>
<dbReference type="PANTHER" id="PTHR35108">
    <property type="entry name" value="30S RIBOSOMAL PROTEIN 3, CHLOROPLASTIC"/>
    <property type="match status" value="1"/>
</dbReference>
<evidence type="ECO:0000256" key="6">
    <source>
        <dbReference type="SAM" id="MobiDB-lite"/>
    </source>
</evidence>
<dbReference type="Gene3D" id="3.30.390.140">
    <property type="match status" value="1"/>
</dbReference>
<dbReference type="GO" id="GO:0003735">
    <property type="term" value="F:structural constituent of ribosome"/>
    <property type="evidence" value="ECO:0007669"/>
    <property type="project" value="InterPro"/>
</dbReference>
<sequence length="183" mass="19889">MAASTTSKVFTRKSAVRGARPSMVAPGAAPQGSATCRTAPSRRPTPASTARRGHLSATRTSALAEDASGDGLFSDMGNSTPPEFKLKFVWGKDTLAFAVDQILGKGNSSPLTEYFFWPQDDAWENLKAVLEAKDWIPASEKISMLNRVTEVINFWTPQEGQEQNSTEQAKAKFQDCGFTGTFY</sequence>
<dbReference type="InterPro" id="IPR038447">
    <property type="entry name" value="PSRP-3/Ycf65_sf"/>
</dbReference>
<dbReference type="GO" id="GO:0006412">
    <property type="term" value="P:translation"/>
    <property type="evidence" value="ECO:0007669"/>
    <property type="project" value="InterPro"/>
</dbReference>
<comment type="similarity">
    <text evidence="1">Belongs to the chloroplast-specific ribosomal protein cS23 family.</text>
</comment>
<evidence type="ECO:0000313" key="8">
    <source>
        <dbReference type="Proteomes" id="UP001472866"/>
    </source>
</evidence>
<keyword evidence="8" id="KW-1185">Reference proteome</keyword>
<dbReference type="InterPro" id="IPR006924">
    <property type="entry name" value="Ribosomal_cS23-like"/>
</dbReference>
<name>A0AAX4PI94_9CHLO</name>
<evidence type="ECO:0000256" key="2">
    <source>
        <dbReference type="ARBA" id="ARBA00011458"/>
    </source>
</evidence>
<dbReference type="EMBL" id="CP151512">
    <property type="protein sequence ID" value="WZN65449.1"/>
    <property type="molecule type" value="Genomic_DNA"/>
</dbReference>
<evidence type="ECO:0000256" key="5">
    <source>
        <dbReference type="ARBA" id="ARBA00035379"/>
    </source>
</evidence>
<evidence type="ECO:0000256" key="3">
    <source>
        <dbReference type="ARBA" id="ARBA00022980"/>
    </source>
</evidence>
<dbReference type="Pfam" id="PF04839">
    <property type="entry name" value="PSRP-3_Ycf65"/>
    <property type="match status" value="1"/>
</dbReference>
<evidence type="ECO:0000256" key="1">
    <source>
        <dbReference type="ARBA" id="ARBA00008561"/>
    </source>
</evidence>